<evidence type="ECO:0000313" key="1">
    <source>
        <dbReference type="EMBL" id="GEO17504.1"/>
    </source>
</evidence>
<organism evidence="1 2">
    <name type="scientific">Microvirga aerophila</name>
    <dbReference type="NCBI Taxonomy" id="670291"/>
    <lineage>
        <taxon>Bacteria</taxon>
        <taxon>Pseudomonadati</taxon>
        <taxon>Pseudomonadota</taxon>
        <taxon>Alphaproteobacteria</taxon>
        <taxon>Hyphomicrobiales</taxon>
        <taxon>Methylobacteriaceae</taxon>
        <taxon>Microvirga</taxon>
    </lineage>
</organism>
<gene>
    <name evidence="1" type="ORF">MAE02_52000</name>
</gene>
<dbReference type="AlphaFoldDB" id="A0A512BZW4"/>
<keyword evidence="2" id="KW-1185">Reference proteome</keyword>
<accession>A0A512BZW4</accession>
<dbReference type="EMBL" id="BJYU01000108">
    <property type="protein sequence ID" value="GEO17504.1"/>
    <property type="molecule type" value="Genomic_DNA"/>
</dbReference>
<sequence>MRSIALAHERAIIDRTPRQIGAIRKWARGITTKAVAGEGAELGGLAIHKRAFVYTPKLGAMDRLKTSFKPVC</sequence>
<dbReference type="Proteomes" id="UP000321085">
    <property type="component" value="Unassembled WGS sequence"/>
</dbReference>
<protein>
    <submittedName>
        <fullName evidence="1">Uncharacterized protein</fullName>
    </submittedName>
</protein>
<comment type="caution">
    <text evidence="1">The sequence shown here is derived from an EMBL/GenBank/DDBJ whole genome shotgun (WGS) entry which is preliminary data.</text>
</comment>
<proteinExistence type="predicted"/>
<reference evidence="1 2" key="1">
    <citation type="submission" date="2019-07" db="EMBL/GenBank/DDBJ databases">
        <title>Whole genome shotgun sequence of Microvirga aerophila NBRC 106136.</title>
        <authorList>
            <person name="Hosoyama A."/>
            <person name="Uohara A."/>
            <person name="Ohji S."/>
            <person name="Ichikawa N."/>
        </authorList>
    </citation>
    <scope>NUCLEOTIDE SEQUENCE [LARGE SCALE GENOMIC DNA]</scope>
    <source>
        <strain evidence="1 2">NBRC 106136</strain>
    </source>
</reference>
<evidence type="ECO:0000313" key="2">
    <source>
        <dbReference type="Proteomes" id="UP000321085"/>
    </source>
</evidence>
<name>A0A512BZW4_9HYPH</name>